<evidence type="ECO:0000313" key="3">
    <source>
        <dbReference type="Proteomes" id="UP001151760"/>
    </source>
</evidence>
<dbReference type="CDD" id="cd09272">
    <property type="entry name" value="RNase_HI_RT_Ty1"/>
    <property type="match status" value="1"/>
</dbReference>
<evidence type="ECO:0000313" key="2">
    <source>
        <dbReference type="EMBL" id="GJS77792.1"/>
    </source>
</evidence>
<feature type="non-terminal residue" evidence="2">
    <location>
        <position position="1015"/>
    </location>
</feature>
<keyword evidence="3" id="KW-1185">Reference proteome</keyword>
<dbReference type="InterPro" id="IPR013103">
    <property type="entry name" value="RVT_2"/>
</dbReference>
<dbReference type="PANTHER" id="PTHR11439:SF495">
    <property type="entry name" value="REVERSE TRANSCRIPTASE, RNA-DEPENDENT DNA POLYMERASE-RELATED"/>
    <property type="match status" value="1"/>
</dbReference>
<dbReference type="Gene3D" id="3.30.420.10">
    <property type="entry name" value="Ribonuclease H-like superfamily/Ribonuclease H"/>
    <property type="match status" value="1"/>
</dbReference>
<dbReference type="EMBL" id="BQNB010010475">
    <property type="protein sequence ID" value="GJS77792.1"/>
    <property type="molecule type" value="Genomic_DNA"/>
</dbReference>
<reference evidence="2" key="2">
    <citation type="submission" date="2022-01" db="EMBL/GenBank/DDBJ databases">
        <authorList>
            <person name="Yamashiro T."/>
            <person name="Shiraishi A."/>
            <person name="Satake H."/>
            <person name="Nakayama K."/>
        </authorList>
    </citation>
    <scope>NUCLEOTIDE SEQUENCE</scope>
</reference>
<dbReference type="Pfam" id="PF07727">
    <property type="entry name" value="RVT_2"/>
    <property type="match status" value="1"/>
</dbReference>
<feature type="domain" description="Integrase catalytic" evidence="1">
    <location>
        <begin position="1"/>
        <end position="157"/>
    </location>
</feature>
<proteinExistence type="predicted"/>
<dbReference type="InterPro" id="IPR036397">
    <property type="entry name" value="RNaseH_sf"/>
</dbReference>
<accession>A0ABQ4YJV1</accession>
<dbReference type="Pfam" id="PF25597">
    <property type="entry name" value="SH3_retrovirus"/>
    <property type="match status" value="1"/>
</dbReference>
<comment type="caution">
    <text evidence="2">The sequence shown here is derived from an EMBL/GenBank/DDBJ whole genome shotgun (WGS) entry which is preliminary data.</text>
</comment>
<reference evidence="2" key="1">
    <citation type="journal article" date="2022" name="Int. J. Mol. Sci.">
        <title>Draft Genome of Tanacetum Coccineum: Genomic Comparison of Closely Related Tanacetum-Family Plants.</title>
        <authorList>
            <person name="Yamashiro T."/>
            <person name="Shiraishi A."/>
            <person name="Nakayama K."/>
            <person name="Satake H."/>
        </authorList>
    </citation>
    <scope>NUCLEOTIDE SEQUENCE</scope>
</reference>
<dbReference type="Proteomes" id="UP001151760">
    <property type="component" value="Unassembled WGS sequence"/>
</dbReference>
<dbReference type="InterPro" id="IPR012337">
    <property type="entry name" value="RNaseH-like_sf"/>
</dbReference>
<organism evidence="2 3">
    <name type="scientific">Tanacetum coccineum</name>
    <dbReference type="NCBI Taxonomy" id="301880"/>
    <lineage>
        <taxon>Eukaryota</taxon>
        <taxon>Viridiplantae</taxon>
        <taxon>Streptophyta</taxon>
        <taxon>Embryophyta</taxon>
        <taxon>Tracheophyta</taxon>
        <taxon>Spermatophyta</taxon>
        <taxon>Magnoliopsida</taxon>
        <taxon>eudicotyledons</taxon>
        <taxon>Gunneridae</taxon>
        <taxon>Pentapetalae</taxon>
        <taxon>asterids</taxon>
        <taxon>campanulids</taxon>
        <taxon>Asterales</taxon>
        <taxon>Asteraceae</taxon>
        <taxon>Asteroideae</taxon>
        <taxon>Anthemideae</taxon>
        <taxon>Anthemidinae</taxon>
        <taxon>Tanacetum</taxon>
    </lineage>
</organism>
<gene>
    <name evidence="2" type="ORF">Tco_0727673</name>
</gene>
<dbReference type="PANTHER" id="PTHR11439">
    <property type="entry name" value="GAG-POL-RELATED RETROTRANSPOSON"/>
    <property type="match status" value="1"/>
</dbReference>
<protein>
    <submittedName>
        <fullName evidence="2">Retrovirus-related pol polyprotein from transposon TNT 1-94</fullName>
    </submittedName>
</protein>
<evidence type="ECO:0000259" key="1">
    <source>
        <dbReference type="PROSITE" id="PS50994"/>
    </source>
</evidence>
<dbReference type="InterPro" id="IPR043502">
    <property type="entry name" value="DNA/RNA_pol_sf"/>
</dbReference>
<dbReference type="SUPFAM" id="SSF53098">
    <property type="entry name" value="Ribonuclease H-like"/>
    <property type="match status" value="1"/>
</dbReference>
<dbReference type="InterPro" id="IPR057670">
    <property type="entry name" value="SH3_retrovirus"/>
</dbReference>
<name>A0ABQ4YJV1_9ASTR</name>
<sequence>MDLFGPTSVRSINHASYCLVITDDCTRFCWVFFLASKDETSGILQTFIRQIENQLSHSVKIIRSDNGTEFKNRDMLEFCGNKGIKQEYSTARTPQQNGVAERMNRTLIEAARTMLADSLLPTTFWAEAVSTACYIFNRVRVTKPQHKTPYELLFGHKPIISYIRPFGCHVTILDTLSVLGKFDRKSDEGFLVGYSLNSKAYRVYNLVTKRVEVNLHVNFLEGIPQCKRVISEETKVQEIHKNSLRARNLSKPETGILMRHLRMRKDHSIHPKSQILGDPKSAVQTRSKVAKTNQELMLFSVILKNSKETITKINSIVCLHAFSNQEEPKKIAEALQDDSWVQAMQEELLQFKLQQVWVLVDLPHGMKVIGTKWVYRNKRDERGVVVRNKARLVAQGYTQEEGIDYDEVFAPVARIEAIRLFLAFASFMGFIVYQMDVKSAFLYGTIDEEVYVSQPPGFVDPDHPTKVYKVVKALYGLHQAPRAWYATLSTFLEKHGYKRGTIDKTLFIRRNKKDIMLVQVYVDDIIFGSTNKSWCDEFEALMQSRFQMSSMGELTFFLGLQVKQNKGGIFISQDKYVAEILKKFDLVNVKAAITPMETKLPLTKDEEAFDVDVHLYRSMIGSLMYLTASRPDIMYAVCVCSRFQVTPKTSHLNAVKRIFKYLKGKPNLGLWYPRESPFDLEAFSDSDYGGSNLDRKSTTGGCQFLGQRLISWQCKKQTIVATSTTEAEYVAAANCCGQVLWVQNQLLDYGFNFMNTKIHIDNESTICIVKNPVYHSKTKHIEIRHHFIRDCYEKKLISVEKIHTDLNVADLLTKPFDGPRFNYLVVSIGFLRKPDKSAGFAEIVDFLRGSNLRYALTTNPTIYDSLVRQFWQSATANTHVDGSLEINATIDTIKYTISEALIRDSLQLEDATGITMLPNEELFEGMGQTGYPTDGTFTFWKSFFTPQWRYLVHHLLRCISLKSGGWDKFGRNIATALVCLSTDRVYNFSKLIFDGQEHDVVAQSQPLASTPPVPS</sequence>
<dbReference type="Pfam" id="PF00665">
    <property type="entry name" value="rve"/>
    <property type="match status" value="1"/>
</dbReference>
<dbReference type="InterPro" id="IPR001584">
    <property type="entry name" value="Integrase_cat-core"/>
</dbReference>
<dbReference type="PROSITE" id="PS50994">
    <property type="entry name" value="INTEGRASE"/>
    <property type="match status" value="1"/>
</dbReference>
<dbReference type="SUPFAM" id="SSF56672">
    <property type="entry name" value="DNA/RNA polymerases"/>
    <property type="match status" value="1"/>
</dbReference>